<sequence>MVYFMYSHAKDVKTFENEQSVRYGHSTVAHEPIWSVVGVVMAHRNLARQRYQKWNSPLVARIPLTLVSLPL</sequence>
<comment type="caution">
    <text evidence="1">The sequence shown here is derived from an EMBL/GenBank/DDBJ whole genome shotgun (WGS) entry which is preliminary data.</text>
</comment>
<name>A0A9X6B916_BACCE</name>
<reference evidence="1 2" key="1">
    <citation type="submission" date="2017-01" db="EMBL/GenBank/DDBJ databases">
        <title>Bacillus cereus isolates.</title>
        <authorList>
            <person name="Beno S.M."/>
        </authorList>
    </citation>
    <scope>NUCLEOTIDE SEQUENCE [LARGE SCALE GENOMIC DNA]</scope>
    <source>
        <strain evidence="1 2">FSL K6-1030</strain>
    </source>
</reference>
<evidence type="ECO:0000313" key="2">
    <source>
        <dbReference type="Proteomes" id="UP000190641"/>
    </source>
</evidence>
<accession>A0A9X6B916</accession>
<protein>
    <submittedName>
        <fullName evidence="1">Uncharacterized protein</fullName>
    </submittedName>
</protein>
<evidence type="ECO:0000313" key="1">
    <source>
        <dbReference type="EMBL" id="OOR74139.1"/>
    </source>
</evidence>
<dbReference type="Proteomes" id="UP000190641">
    <property type="component" value="Unassembled WGS sequence"/>
</dbReference>
<dbReference type="EMBL" id="MUAU01000046">
    <property type="protein sequence ID" value="OOR74139.1"/>
    <property type="molecule type" value="Genomic_DNA"/>
</dbReference>
<gene>
    <name evidence="1" type="ORF">BLX06_15465</name>
</gene>
<organism evidence="1 2">
    <name type="scientific">Bacillus cereus</name>
    <dbReference type="NCBI Taxonomy" id="1396"/>
    <lineage>
        <taxon>Bacteria</taxon>
        <taxon>Bacillati</taxon>
        <taxon>Bacillota</taxon>
        <taxon>Bacilli</taxon>
        <taxon>Bacillales</taxon>
        <taxon>Bacillaceae</taxon>
        <taxon>Bacillus</taxon>
        <taxon>Bacillus cereus group</taxon>
    </lineage>
</organism>
<dbReference type="AlphaFoldDB" id="A0A9X6B916"/>
<proteinExistence type="predicted"/>